<feature type="transmembrane region" description="Helical" evidence="1">
    <location>
        <begin position="274"/>
        <end position="291"/>
    </location>
</feature>
<proteinExistence type="predicted"/>
<feature type="transmembrane region" description="Helical" evidence="1">
    <location>
        <begin position="242"/>
        <end position="262"/>
    </location>
</feature>
<keyword evidence="1" id="KW-1133">Transmembrane helix</keyword>
<dbReference type="KEGG" id="sfu:Sfum_2019"/>
<dbReference type="InParanoid" id="A0LJV0"/>
<dbReference type="eggNOG" id="ENOG5032PZE">
    <property type="taxonomic scope" value="Bacteria"/>
</dbReference>
<dbReference type="RefSeq" id="WP_011698872.1">
    <property type="nucleotide sequence ID" value="NC_008554.1"/>
</dbReference>
<feature type="transmembrane region" description="Helical" evidence="1">
    <location>
        <begin position="53"/>
        <end position="73"/>
    </location>
</feature>
<sequence length="399" mass="44184">MTFSEGSPIRVYTTAWGYKVLVAAVTIVGLAFFLMILGTAFSRSAPRGRDLTVAYVLLGAGSAMIACLAYVLASTFRTRLEVYSDRIRYIRLLGTKEIRMDAIRGFRMVTTQNREALTLVPKDPAVPSIGIALTIGDKKDFVEWAGRRLTNLDETEFQEEMKEALGDAALGSTEEERTLALRRAKRWATCLSVVGTGVALWAYIKPTPYEYAIGALIVLPPAALASLRFFRGALRFEWKARSAYSGIAPALCYSCGALALRAFQDWNILEWDNFGYSFIAVFLGMWFLAIMHAGDTWRKIPTALLLFGVCAAYGYGTTISVNGLLDASAPVPYQARVLSARGCTGKSSSYHLKLSPWGPRKEAKEIEVSRTVYRRYKTGDTVQVSVRNGRLGIPWFEVH</sequence>
<keyword evidence="1" id="KW-0472">Membrane</keyword>
<feature type="transmembrane region" description="Helical" evidence="1">
    <location>
        <begin position="20"/>
        <end position="41"/>
    </location>
</feature>
<dbReference type="Proteomes" id="UP000001784">
    <property type="component" value="Chromosome"/>
</dbReference>
<feature type="transmembrane region" description="Helical" evidence="1">
    <location>
        <begin position="210"/>
        <end position="230"/>
    </location>
</feature>
<dbReference type="AlphaFoldDB" id="A0LJV0"/>
<reference evidence="2 3" key="1">
    <citation type="submission" date="2006-10" db="EMBL/GenBank/DDBJ databases">
        <title>Complete sequence of Syntrophobacter fumaroxidans MPOB.</title>
        <authorList>
            <consortium name="US DOE Joint Genome Institute"/>
            <person name="Copeland A."/>
            <person name="Lucas S."/>
            <person name="Lapidus A."/>
            <person name="Barry K."/>
            <person name="Detter J.C."/>
            <person name="Glavina del Rio T."/>
            <person name="Hammon N."/>
            <person name="Israni S."/>
            <person name="Pitluck S."/>
            <person name="Goltsman E.G."/>
            <person name="Martinez M."/>
            <person name="Schmutz J."/>
            <person name="Larimer F."/>
            <person name="Land M."/>
            <person name="Hauser L."/>
            <person name="Kyrpides N."/>
            <person name="Kim E."/>
            <person name="Boone D.R."/>
            <person name="Brockman F."/>
            <person name="Culley D."/>
            <person name="Ferry J."/>
            <person name="Gunsalus R."/>
            <person name="McInerney M.J."/>
            <person name="Morrison M."/>
            <person name="Plugge C."/>
            <person name="Rohlin L."/>
            <person name="Scholten J."/>
            <person name="Sieber J."/>
            <person name="Stams A.J.M."/>
            <person name="Worm P."/>
            <person name="Henstra A.M."/>
            <person name="Richardson P."/>
        </authorList>
    </citation>
    <scope>NUCLEOTIDE SEQUENCE [LARGE SCALE GENOMIC DNA]</scope>
    <source>
        <strain evidence="3">DSM 10017 / MPOB</strain>
    </source>
</reference>
<keyword evidence="1" id="KW-0812">Transmembrane</keyword>
<accession>A0LJV0</accession>
<feature type="transmembrane region" description="Helical" evidence="1">
    <location>
        <begin position="303"/>
        <end position="325"/>
    </location>
</feature>
<dbReference type="EMBL" id="CP000478">
    <property type="protein sequence ID" value="ABK17702.1"/>
    <property type="molecule type" value="Genomic_DNA"/>
</dbReference>
<feature type="transmembrane region" description="Helical" evidence="1">
    <location>
        <begin position="187"/>
        <end position="204"/>
    </location>
</feature>
<dbReference type="OrthoDB" id="5936019at2"/>
<name>A0LJV0_SYNFM</name>
<evidence type="ECO:0000256" key="1">
    <source>
        <dbReference type="SAM" id="Phobius"/>
    </source>
</evidence>
<dbReference type="HOGENOM" id="CLU_690637_0_0_7"/>
<evidence type="ECO:0000313" key="3">
    <source>
        <dbReference type="Proteomes" id="UP000001784"/>
    </source>
</evidence>
<protein>
    <submittedName>
        <fullName evidence="2">Uncharacterized protein</fullName>
    </submittedName>
</protein>
<keyword evidence="3" id="KW-1185">Reference proteome</keyword>
<gene>
    <name evidence="2" type="ordered locus">Sfum_2019</name>
</gene>
<evidence type="ECO:0000313" key="2">
    <source>
        <dbReference type="EMBL" id="ABK17702.1"/>
    </source>
</evidence>
<organism evidence="2 3">
    <name type="scientific">Syntrophobacter fumaroxidans (strain DSM 10017 / MPOB)</name>
    <dbReference type="NCBI Taxonomy" id="335543"/>
    <lineage>
        <taxon>Bacteria</taxon>
        <taxon>Pseudomonadati</taxon>
        <taxon>Thermodesulfobacteriota</taxon>
        <taxon>Syntrophobacteria</taxon>
        <taxon>Syntrophobacterales</taxon>
        <taxon>Syntrophobacteraceae</taxon>
        <taxon>Syntrophobacter</taxon>
    </lineage>
</organism>